<feature type="transmembrane region" description="Helical" evidence="9">
    <location>
        <begin position="329"/>
        <end position="349"/>
    </location>
</feature>
<evidence type="ECO:0000256" key="1">
    <source>
        <dbReference type="ARBA" id="ARBA00004141"/>
    </source>
</evidence>
<keyword evidence="5 9" id="KW-1133">Transmembrane helix</keyword>
<dbReference type="Pfam" id="PF05875">
    <property type="entry name" value="Ceramidase"/>
    <property type="match status" value="1"/>
</dbReference>
<dbReference type="GO" id="GO:0016811">
    <property type="term" value="F:hydrolase activity, acting on carbon-nitrogen (but not peptide) bonds, in linear amides"/>
    <property type="evidence" value="ECO:0007669"/>
    <property type="project" value="InterPro"/>
</dbReference>
<comment type="caution">
    <text evidence="10">The sequence shown here is derived from an EMBL/GenBank/DDBJ whole genome shotgun (WGS) entry which is preliminary data.</text>
</comment>
<evidence type="ECO:0000256" key="5">
    <source>
        <dbReference type="ARBA" id="ARBA00022989"/>
    </source>
</evidence>
<keyword evidence="4" id="KW-0378">Hydrolase</keyword>
<keyword evidence="6 9" id="KW-0472">Membrane</keyword>
<evidence type="ECO:0000256" key="3">
    <source>
        <dbReference type="ARBA" id="ARBA00022692"/>
    </source>
</evidence>
<gene>
    <name evidence="10" type="primary">ACER3</name>
    <name evidence="10" type="ORF">TWF970_003647</name>
</gene>
<dbReference type="GO" id="GO:0046513">
    <property type="term" value="P:ceramide biosynthetic process"/>
    <property type="evidence" value="ECO:0007669"/>
    <property type="project" value="TreeGrafter"/>
</dbReference>
<feature type="binding site" evidence="7">
    <location>
        <position position="28"/>
    </location>
    <ligand>
        <name>Ca(2+)</name>
        <dbReference type="ChEBI" id="CHEBI:29108"/>
    </ligand>
</feature>
<dbReference type="EMBL" id="JAABOJ010000002">
    <property type="protein sequence ID" value="KAF3289903.1"/>
    <property type="molecule type" value="Genomic_DNA"/>
</dbReference>
<feature type="binding site" evidence="7">
    <location>
        <position position="41"/>
    </location>
    <ligand>
        <name>Ca(2+)</name>
        <dbReference type="ChEBI" id="CHEBI:29108"/>
    </ligand>
</feature>
<evidence type="ECO:0000256" key="4">
    <source>
        <dbReference type="ARBA" id="ARBA00022801"/>
    </source>
</evidence>
<feature type="binding site" evidence="8">
    <location>
        <position position="116"/>
    </location>
    <ligand>
        <name>Zn(2+)</name>
        <dbReference type="ChEBI" id="CHEBI:29105"/>
        <note>catalytic</note>
    </ligand>
</feature>
<evidence type="ECO:0000256" key="8">
    <source>
        <dbReference type="PIRSR" id="PIRSR608901-2"/>
    </source>
</evidence>
<feature type="transmembrane region" description="Helical" evidence="9">
    <location>
        <begin position="192"/>
        <end position="211"/>
    </location>
</feature>
<comment type="cofactor">
    <cofactor evidence="8">
        <name>Zn(2+)</name>
        <dbReference type="ChEBI" id="CHEBI:29105"/>
    </cofactor>
</comment>
<proteinExistence type="inferred from homology"/>
<dbReference type="AlphaFoldDB" id="A0A7C8RHA4"/>
<keyword evidence="7" id="KW-0479">Metal-binding</keyword>
<protein>
    <submittedName>
        <fullName evidence="10">Alkaline ceramidase 3</fullName>
    </submittedName>
</protein>
<dbReference type="InterPro" id="IPR008901">
    <property type="entry name" value="ACER"/>
</dbReference>
<accession>A0A7C8RHA4</accession>
<dbReference type="PANTHER" id="PTHR46187">
    <property type="entry name" value="ALKALINE CERAMIDASE 3"/>
    <property type="match status" value="1"/>
</dbReference>
<feature type="binding site" evidence="8">
    <location>
        <position position="333"/>
    </location>
    <ligand>
        <name>Zn(2+)</name>
        <dbReference type="ChEBI" id="CHEBI:29105"/>
        <note>catalytic</note>
    </ligand>
</feature>
<evidence type="ECO:0000313" key="10">
    <source>
        <dbReference type="EMBL" id="KAF3289903.1"/>
    </source>
</evidence>
<keyword evidence="7" id="KW-0106">Calcium</keyword>
<sequence>MTISSIFQPRPSNPSVGLWGLPTSSVNWCESDYTITFYIAEFFNSCSSLCMVSFGLLGQWSLSYLSKNVNSTPRPRRPDPEIYDPLQEHPRLIGVNRIWLTWFALQIVGWGSVAFHGSLQWWSQAFDEVPMVWTAILHLSTGLVGRYDPFPLATSSSSSSQTESKGWVASYLVPQLRHSTGIRSNGEPYTPVITATFLAHAVTCSLLLTLFRGPSQFVIFHILFGSVELAGFFLTYTISKEASDPSHPRGVGYIKGCHSDAVYKSLLRRHQKDVKTLHKRGLWFYCIAIGIWSTDLNFCEYISRIPFIYPSLNLKGFEWVYTTFNPQGHAWWHLLVSIGFYHLGILVTYDRMLAGYRTFWEGVERKEPGCLELLKEEKVKGRIVGRKGDVPVIEWIYGLIPVVAMWRPHVYR</sequence>
<dbReference type="GO" id="GO:0046514">
    <property type="term" value="P:ceramide catabolic process"/>
    <property type="evidence" value="ECO:0007669"/>
    <property type="project" value="TreeGrafter"/>
</dbReference>
<evidence type="ECO:0000313" key="11">
    <source>
        <dbReference type="Proteomes" id="UP000474640"/>
    </source>
</evidence>
<evidence type="ECO:0000256" key="2">
    <source>
        <dbReference type="ARBA" id="ARBA00009780"/>
    </source>
</evidence>
<dbReference type="OrthoDB" id="187171at2759"/>
<feature type="transmembrane region" description="Helical" evidence="9">
    <location>
        <begin position="217"/>
        <end position="239"/>
    </location>
</feature>
<dbReference type="GO" id="GO:0046872">
    <property type="term" value="F:metal ion binding"/>
    <property type="evidence" value="ECO:0007669"/>
    <property type="project" value="UniProtKB-KW"/>
</dbReference>
<name>A0A7C8RHA4_ORBOL</name>
<dbReference type="Proteomes" id="UP000474640">
    <property type="component" value="Unassembled WGS sequence"/>
</dbReference>
<organism evidence="10 11">
    <name type="scientific">Orbilia oligospora</name>
    <name type="common">Nematode-trapping fungus</name>
    <name type="synonym">Arthrobotrys oligospora</name>
    <dbReference type="NCBI Taxonomy" id="2813651"/>
    <lineage>
        <taxon>Eukaryota</taxon>
        <taxon>Fungi</taxon>
        <taxon>Dikarya</taxon>
        <taxon>Ascomycota</taxon>
        <taxon>Pezizomycotina</taxon>
        <taxon>Orbiliomycetes</taxon>
        <taxon>Orbiliales</taxon>
        <taxon>Orbiliaceae</taxon>
        <taxon>Orbilia</taxon>
    </lineage>
</organism>
<evidence type="ECO:0000256" key="7">
    <source>
        <dbReference type="PIRSR" id="PIRSR608901-1"/>
    </source>
</evidence>
<keyword evidence="3 9" id="KW-0812">Transmembrane</keyword>
<feature type="binding site" evidence="7">
    <location>
        <position position="30"/>
    </location>
    <ligand>
        <name>Ca(2+)</name>
        <dbReference type="ChEBI" id="CHEBI:29108"/>
    </ligand>
</feature>
<keyword evidence="8" id="KW-0862">Zinc</keyword>
<evidence type="ECO:0000256" key="6">
    <source>
        <dbReference type="ARBA" id="ARBA00023136"/>
    </source>
</evidence>
<reference evidence="10 11" key="1">
    <citation type="submission" date="2020-01" db="EMBL/GenBank/DDBJ databases">
        <authorList>
            <person name="Palmer J.M."/>
        </authorList>
    </citation>
    <scope>NUCLEOTIDE SEQUENCE [LARGE SCALE GENOMIC DNA]</scope>
    <source>
        <strain evidence="10 11">TWF970</strain>
    </source>
</reference>
<feature type="binding site" evidence="8">
    <location>
        <position position="329"/>
    </location>
    <ligand>
        <name>Zn(2+)</name>
        <dbReference type="ChEBI" id="CHEBI:29105"/>
        <note>catalytic</note>
    </ligand>
</feature>
<comment type="similarity">
    <text evidence="2">Belongs to the alkaline ceramidase family.</text>
</comment>
<dbReference type="PANTHER" id="PTHR46187:SF3">
    <property type="entry name" value="ALKALINE CERAMIDASE 3"/>
    <property type="match status" value="1"/>
</dbReference>
<evidence type="ECO:0000256" key="9">
    <source>
        <dbReference type="SAM" id="Phobius"/>
    </source>
</evidence>
<comment type="subcellular location">
    <subcellularLocation>
        <location evidence="1">Membrane</location>
        <topology evidence="1">Multi-pass membrane protein</topology>
    </subcellularLocation>
</comment>
<dbReference type="GO" id="GO:0005789">
    <property type="term" value="C:endoplasmic reticulum membrane"/>
    <property type="evidence" value="ECO:0007669"/>
    <property type="project" value="TreeGrafter"/>
</dbReference>